<dbReference type="RefSeq" id="WP_116001224.1">
    <property type="nucleotide sequence ID" value="NZ_QUOV01000001.1"/>
</dbReference>
<comment type="caution">
    <text evidence="5">The sequence shown here is derived from an EMBL/GenBank/DDBJ whole genome shotgun (WGS) entry which is preliminary data.</text>
</comment>
<dbReference type="PANTHER" id="PTHR34136">
    <property type="match status" value="1"/>
</dbReference>
<protein>
    <submittedName>
        <fullName evidence="5">WecB/TagA/CpsF family glycosyltransferase</fullName>
    </submittedName>
</protein>
<dbReference type="InterPro" id="IPR028098">
    <property type="entry name" value="Glyco_trans_4-like_N"/>
</dbReference>
<keyword evidence="2 5" id="KW-0808">Transferase</keyword>
<evidence type="ECO:0000259" key="3">
    <source>
        <dbReference type="Pfam" id="PF00534"/>
    </source>
</evidence>
<dbReference type="CDD" id="cd06533">
    <property type="entry name" value="Glyco_transf_WecG_TagA"/>
    <property type="match status" value="1"/>
</dbReference>
<feature type="domain" description="Glycosyltransferase subfamily 4-like N-terminal" evidence="4">
    <location>
        <begin position="14"/>
        <end position="201"/>
    </location>
</feature>
<dbReference type="Pfam" id="PF13439">
    <property type="entry name" value="Glyco_transf_4"/>
    <property type="match status" value="1"/>
</dbReference>
<dbReference type="InterPro" id="IPR004629">
    <property type="entry name" value="WecG_TagA_CpsF"/>
</dbReference>
<dbReference type="Gene3D" id="3.40.50.2000">
    <property type="entry name" value="Glycogen Phosphorylase B"/>
    <property type="match status" value="2"/>
</dbReference>
<evidence type="ECO:0000313" key="6">
    <source>
        <dbReference type="Proteomes" id="UP000256999"/>
    </source>
</evidence>
<evidence type="ECO:0000256" key="2">
    <source>
        <dbReference type="ARBA" id="ARBA00022679"/>
    </source>
</evidence>
<gene>
    <name evidence="5" type="ORF">DXX92_15235</name>
</gene>
<accession>A0A3E0UHT0</accession>
<keyword evidence="1" id="KW-0328">Glycosyltransferase</keyword>
<dbReference type="NCBIfam" id="TIGR00696">
    <property type="entry name" value="wecG_tagA_cpsF"/>
    <property type="match status" value="1"/>
</dbReference>
<evidence type="ECO:0000313" key="5">
    <source>
        <dbReference type="EMBL" id="REL36558.1"/>
    </source>
</evidence>
<dbReference type="Pfam" id="PF03808">
    <property type="entry name" value="Glyco_tran_WecG"/>
    <property type="match status" value="1"/>
</dbReference>
<name>A0A3E0UHT0_9GAMM</name>
<dbReference type="GO" id="GO:0016758">
    <property type="term" value="F:hexosyltransferase activity"/>
    <property type="evidence" value="ECO:0007669"/>
    <property type="project" value="TreeGrafter"/>
</dbReference>
<dbReference type="InterPro" id="IPR001296">
    <property type="entry name" value="Glyco_trans_1"/>
</dbReference>
<dbReference type="SUPFAM" id="SSF53756">
    <property type="entry name" value="UDP-Glycosyltransferase/glycogen phosphorylase"/>
    <property type="match status" value="1"/>
</dbReference>
<dbReference type="EMBL" id="QUOV01000001">
    <property type="protein sequence ID" value="REL36558.1"/>
    <property type="molecule type" value="Genomic_DNA"/>
</dbReference>
<dbReference type="PANTHER" id="PTHR34136:SF1">
    <property type="entry name" value="UDP-N-ACETYL-D-MANNOSAMINURONIC ACID TRANSFERASE"/>
    <property type="match status" value="1"/>
</dbReference>
<organism evidence="5 6">
    <name type="scientific">Thalassotalea euphylliae</name>
    <dbReference type="NCBI Taxonomy" id="1655234"/>
    <lineage>
        <taxon>Bacteria</taxon>
        <taxon>Pseudomonadati</taxon>
        <taxon>Pseudomonadota</taxon>
        <taxon>Gammaproteobacteria</taxon>
        <taxon>Alteromonadales</taxon>
        <taxon>Colwelliaceae</taxon>
        <taxon>Thalassotalea</taxon>
    </lineage>
</organism>
<dbReference type="OrthoDB" id="9808602at2"/>
<proteinExistence type="predicted"/>
<sequence>MKILFCHNFYQQLGGEETVVKSEIKLLQQYGHQVELFSADSKNIRSLIDKISLALNLSYSKEYKDKLKNKLKTFSPDMVHVHNVFPLLTVSIFDACQEAGVPVVATLHNYRYLCPSATLFIDGKFNFQSIIFTPYLQVKHRVYRDSYLATFLLARVIARIRKKRVLETKVDGLIAVSSTVKKLYQQAGVPSNRIYVKPNFVQSKGDLESELCGNYAIYCGRLSIEKGVNTLIKAWRSTDIELRILGTGPLEAELRKNALPNIKFMGYVEQEVALKEISQSKFLIVPSECFESFGLSIIEAYSCGIPVVASNVGAHTELVHHGKNGLLFNAGNISELQVQISRICSNEKERKLFGSEALRLFNSKFRPESNYLQLLKIYNEVTQRTIEKPLQQVKVLGMHTHAASFKKIVNSIESMIIRRKGAYICVSNVHMCMEVYDNKTFSKVVNSADLVVADGRPIFWAQKLLGQSEAQQIRGQDLMIELCKVSSTKGIRLGLYGGNSIDVLELVKNNLSKKYSNIQIVYSYSPPFRPLSEEEDKAQIKAINALEVDVLFVGIGCPKQESWMAAHKHSLDCVMIGVGAAFDFIAGEKKHAPVWLQKAGLEWLFRLACEPRRLFKRYFRQNPRFLYYFVRQLLNKNKK</sequence>
<evidence type="ECO:0000256" key="1">
    <source>
        <dbReference type="ARBA" id="ARBA00022676"/>
    </source>
</evidence>
<dbReference type="CDD" id="cd03801">
    <property type="entry name" value="GT4_PimA-like"/>
    <property type="match status" value="1"/>
</dbReference>
<dbReference type="AlphaFoldDB" id="A0A3E0UHT0"/>
<feature type="domain" description="Glycosyl transferase family 1" evidence="3">
    <location>
        <begin position="214"/>
        <end position="357"/>
    </location>
</feature>
<evidence type="ECO:0000259" key="4">
    <source>
        <dbReference type="Pfam" id="PF13439"/>
    </source>
</evidence>
<dbReference type="Pfam" id="PF00534">
    <property type="entry name" value="Glycos_transf_1"/>
    <property type="match status" value="1"/>
</dbReference>
<reference evidence="5 6" key="1">
    <citation type="submission" date="2018-08" db="EMBL/GenBank/DDBJ databases">
        <title>Thalassotalea euphylliae genome.</title>
        <authorList>
            <person name="Summers S."/>
            <person name="Rice S.A."/>
            <person name="Freckelton M.L."/>
            <person name="Nedved B.T."/>
            <person name="Hadfield M.G."/>
        </authorList>
    </citation>
    <scope>NUCLEOTIDE SEQUENCE [LARGE SCALE GENOMIC DNA]</scope>
    <source>
        <strain evidence="5 6">H2</strain>
    </source>
</reference>
<dbReference type="Proteomes" id="UP000256999">
    <property type="component" value="Unassembled WGS sequence"/>
</dbReference>